<dbReference type="GO" id="GO:0005507">
    <property type="term" value="F:copper ion binding"/>
    <property type="evidence" value="ECO:0007669"/>
    <property type="project" value="InterPro"/>
</dbReference>
<evidence type="ECO:0000313" key="5">
    <source>
        <dbReference type="EMBL" id="SLN48447.1"/>
    </source>
</evidence>
<keyword evidence="3" id="KW-0732">Signal</keyword>
<dbReference type="GO" id="GO:0009055">
    <property type="term" value="F:electron transfer activity"/>
    <property type="evidence" value="ECO:0007669"/>
    <property type="project" value="InterPro"/>
</dbReference>
<organism evidence="5 6">
    <name type="scientific">Roseovarius halotolerans</name>
    <dbReference type="NCBI Taxonomy" id="505353"/>
    <lineage>
        <taxon>Bacteria</taxon>
        <taxon>Pseudomonadati</taxon>
        <taxon>Pseudomonadota</taxon>
        <taxon>Alphaproteobacteria</taxon>
        <taxon>Rhodobacterales</taxon>
        <taxon>Roseobacteraceae</taxon>
        <taxon>Roseovarius</taxon>
    </lineage>
</organism>
<evidence type="ECO:0000313" key="6">
    <source>
        <dbReference type="Proteomes" id="UP000193207"/>
    </source>
</evidence>
<dbReference type="OrthoDB" id="9816061at2"/>
<reference evidence="5 6" key="1">
    <citation type="submission" date="2017-03" db="EMBL/GenBank/DDBJ databases">
        <authorList>
            <person name="Afonso C.L."/>
            <person name="Miller P.J."/>
            <person name="Scott M.A."/>
            <person name="Spackman E."/>
            <person name="Goraichik I."/>
            <person name="Dimitrov K.M."/>
            <person name="Suarez D.L."/>
            <person name="Swayne D.E."/>
        </authorList>
    </citation>
    <scope>NUCLEOTIDE SEQUENCE [LARGE SCALE GENOMIC DNA]</scope>
    <source>
        <strain evidence="5 6">CECT 8110</strain>
    </source>
</reference>
<name>A0A1X6ZDB3_9RHOB</name>
<dbReference type="PANTHER" id="PTHR38439:SF3">
    <property type="entry name" value="COPPER-RESISTANT CUPROPROTEIN COPI"/>
    <property type="match status" value="1"/>
</dbReference>
<protein>
    <submittedName>
        <fullName evidence="5">Plastocyanin</fullName>
    </submittedName>
</protein>
<dbReference type="InterPro" id="IPR050845">
    <property type="entry name" value="Cu-binding_ET"/>
</dbReference>
<dbReference type="InterPro" id="IPR000923">
    <property type="entry name" value="BlueCu_1"/>
</dbReference>
<gene>
    <name evidence="5" type="ORF">ROH8110_02590</name>
</gene>
<accession>A0A1X6ZDB3</accession>
<dbReference type="InterPro" id="IPR033138">
    <property type="entry name" value="Cu_oxidase_CS"/>
</dbReference>
<sequence length="251" mass="27455">MKNILLTTAIAFAMTTPVFAAGTHSGGHGHEEADASHGHAEMAAGMPGKAEDVTRTIDVSMRETDEGTMIFEPAKFEFEQGETIRFNVMNKGEIEHEFVIDDVEGNAKHKEMMAAMDMEHDDPNSVRLDEGKSGEVIWTFSKAGTFEFACLIPGHYESGMHGPITVSETSTQDELVQAQAEIEYTQGTIKKVDAEGGKVTIKHGPLVNLDMPSMTMVFRADPDMIARMSEGQDIEFVAEPVKGKLTVTQMK</sequence>
<evidence type="ECO:0000256" key="1">
    <source>
        <dbReference type="ARBA" id="ARBA00022723"/>
    </source>
</evidence>
<keyword evidence="2" id="KW-0186">Copper</keyword>
<dbReference type="InterPro" id="IPR008972">
    <property type="entry name" value="Cupredoxin"/>
</dbReference>
<proteinExistence type="predicted"/>
<dbReference type="Gene3D" id="2.60.40.420">
    <property type="entry name" value="Cupredoxins - blue copper proteins"/>
    <property type="match status" value="1"/>
</dbReference>
<dbReference type="AlphaFoldDB" id="A0A1X6ZDB3"/>
<dbReference type="PANTHER" id="PTHR38439">
    <property type="entry name" value="AURACYANIN-B"/>
    <property type="match status" value="1"/>
</dbReference>
<feature type="signal peptide" evidence="3">
    <location>
        <begin position="1"/>
        <end position="20"/>
    </location>
</feature>
<dbReference type="InterPro" id="IPR021647">
    <property type="entry name" value="CusF_Ec"/>
</dbReference>
<dbReference type="InterPro" id="IPR042230">
    <property type="entry name" value="CusF_sf"/>
</dbReference>
<dbReference type="Gene3D" id="2.40.50.320">
    <property type="entry name" value="Copper binding periplasmic protein CusF"/>
    <property type="match status" value="1"/>
</dbReference>
<feature type="domain" description="Blue (type 1) copper" evidence="4">
    <location>
        <begin position="63"/>
        <end position="166"/>
    </location>
</feature>
<dbReference type="SUPFAM" id="SSF49503">
    <property type="entry name" value="Cupredoxins"/>
    <property type="match status" value="1"/>
</dbReference>
<dbReference type="EMBL" id="FWFU01000003">
    <property type="protein sequence ID" value="SLN48447.1"/>
    <property type="molecule type" value="Genomic_DNA"/>
</dbReference>
<feature type="chain" id="PRO_5012643136" evidence="3">
    <location>
        <begin position="21"/>
        <end position="251"/>
    </location>
</feature>
<dbReference type="PROSITE" id="PS00079">
    <property type="entry name" value="MULTICOPPER_OXIDASE1"/>
    <property type="match status" value="1"/>
</dbReference>
<keyword evidence="1" id="KW-0479">Metal-binding</keyword>
<dbReference type="Pfam" id="PF00127">
    <property type="entry name" value="Copper-bind"/>
    <property type="match status" value="1"/>
</dbReference>
<evidence type="ECO:0000256" key="2">
    <source>
        <dbReference type="ARBA" id="ARBA00023008"/>
    </source>
</evidence>
<evidence type="ECO:0000256" key="3">
    <source>
        <dbReference type="SAM" id="SignalP"/>
    </source>
</evidence>
<evidence type="ECO:0000259" key="4">
    <source>
        <dbReference type="Pfam" id="PF00127"/>
    </source>
</evidence>
<dbReference type="RefSeq" id="WP_085818143.1">
    <property type="nucleotide sequence ID" value="NZ_FWFU01000003.1"/>
</dbReference>
<keyword evidence="6" id="KW-1185">Reference proteome</keyword>
<dbReference type="Proteomes" id="UP000193207">
    <property type="component" value="Unassembled WGS sequence"/>
</dbReference>
<dbReference type="Pfam" id="PF11604">
    <property type="entry name" value="CusF_Ec"/>
    <property type="match status" value="1"/>
</dbReference>
<dbReference type="CDD" id="cd04211">
    <property type="entry name" value="Cupredoxin_like_2"/>
    <property type="match status" value="1"/>
</dbReference>